<dbReference type="InterPro" id="IPR027486">
    <property type="entry name" value="Ribosomal_uS10_dom"/>
</dbReference>
<proteinExistence type="inferred from homology"/>
<dbReference type="AlphaFoldDB" id="A0AA38WY00"/>
<dbReference type="GO" id="GO:0003735">
    <property type="term" value="F:structural constituent of ribosome"/>
    <property type="evidence" value="ECO:0007669"/>
    <property type="project" value="InterPro"/>
</dbReference>
<gene>
    <name evidence="9" type="primary">RSM10</name>
    <name evidence="9" type="ORF">H2200_012014</name>
</gene>
<evidence type="ECO:0000313" key="9">
    <source>
        <dbReference type="EMBL" id="KAJ9603236.1"/>
    </source>
</evidence>
<keyword evidence="9" id="KW-0436">Ligase</keyword>
<dbReference type="GO" id="GO:0016874">
    <property type="term" value="F:ligase activity"/>
    <property type="evidence" value="ECO:0007669"/>
    <property type="project" value="UniProtKB-KW"/>
</dbReference>
<sequence>MSAPRCLRIAIEACRPQKSSTLALRPRFPPQCSSSRPTRRTFATSRSRLEKNDKDNDPEAQTGPVDITAGFPMPELGSITVGEETKEERVTEQEEPDVRSRKPKHTATSIQREQVKPEVLSEVQAQALQQTPAPPTPAVSTPGEPDVPPGSSQQKSPQASRQFSRPTSQPSSPLAASSTELTSSEHTKPNVPPNVLAAYRTPLYHPLTHGIPVAQLQLRSFSIRNLEFFADFCVRAAYYLSLPCTGPNPLPKKIERWTVLKSNFVNKKAQENFERITLKRLITVYDGAPEVVETWLAFVRRWQYHGVGMKANVWGWESTDVASKMDTDFANLEKELDDKLRLFGFNKHVAGKRDLLGLMERQNGRREGMGMSEVREKARVKDSDPW</sequence>
<evidence type="ECO:0000256" key="4">
    <source>
        <dbReference type="ARBA" id="ARBA00035261"/>
    </source>
</evidence>
<dbReference type="InterPro" id="IPR001848">
    <property type="entry name" value="Ribosomal_uS10"/>
</dbReference>
<dbReference type="GO" id="GO:0006412">
    <property type="term" value="P:translation"/>
    <property type="evidence" value="ECO:0007669"/>
    <property type="project" value="InterPro"/>
</dbReference>
<dbReference type="SUPFAM" id="SSF54999">
    <property type="entry name" value="Ribosomal protein S10"/>
    <property type="match status" value="1"/>
</dbReference>
<evidence type="ECO:0000259" key="8">
    <source>
        <dbReference type="SMART" id="SM01403"/>
    </source>
</evidence>
<comment type="caution">
    <text evidence="9">The sequence shown here is derived from an EMBL/GenBank/DDBJ whole genome shotgun (WGS) entry which is preliminary data.</text>
</comment>
<reference evidence="9" key="1">
    <citation type="submission" date="2022-10" db="EMBL/GenBank/DDBJ databases">
        <title>Culturing micro-colonial fungi from biological soil crusts in the Mojave desert and describing Neophaeococcomyces mojavensis, and introducing the new genera and species Taxawa tesnikishii.</title>
        <authorList>
            <person name="Kurbessoian T."/>
            <person name="Stajich J.E."/>
        </authorList>
    </citation>
    <scope>NUCLEOTIDE SEQUENCE</scope>
    <source>
        <strain evidence="9">TK_41</strain>
    </source>
</reference>
<evidence type="ECO:0000256" key="1">
    <source>
        <dbReference type="ARBA" id="ARBA00007102"/>
    </source>
</evidence>
<dbReference type="SMART" id="SM01403">
    <property type="entry name" value="Ribosomal_S10"/>
    <property type="match status" value="1"/>
</dbReference>
<feature type="domain" description="Small ribosomal subunit protein uS10" evidence="8">
    <location>
        <begin position="215"/>
        <end position="312"/>
    </location>
</feature>
<evidence type="ECO:0000313" key="10">
    <source>
        <dbReference type="Proteomes" id="UP001172673"/>
    </source>
</evidence>
<comment type="similarity">
    <text evidence="1">Belongs to the universal ribosomal protein uS10 family.</text>
</comment>
<protein>
    <recommendedName>
        <fullName evidence="4">Small ribosomal subunit protein uS10m</fullName>
    </recommendedName>
    <alternativeName>
        <fullName evidence="5">37S ribosomal protein S10, mitochondrial</fullName>
    </alternativeName>
    <alternativeName>
        <fullName evidence="6">Mitochondrial ribosomal small subunit protein 10</fullName>
    </alternativeName>
</protein>
<dbReference type="GO" id="GO:0005840">
    <property type="term" value="C:ribosome"/>
    <property type="evidence" value="ECO:0007669"/>
    <property type="project" value="UniProtKB-KW"/>
</dbReference>
<dbReference type="HAMAP" id="MF_00508">
    <property type="entry name" value="Ribosomal_uS10"/>
    <property type="match status" value="1"/>
</dbReference>
<evidence type="ECO:0000256" key="7">
    <source>
        <dbReference type="SAM" id="MobiDB-lite"/>
    </source>
</evidence>
<feature type="region of interest" description="Disordered" evidence="7">
    <location>
        <begin position="366"/>
        <end position="386"/>
    </location>
</feature>
<dbReference type="GO" id="GO:1990904">
    <property type="term" value="C:ribonucleoprotein complex"/>
    <property type="evidence" value="ECO:0007669"/>
    <property type="project" value="UniProtKB-KW"/>
</dbReference>
<evidence type="ECO:0000256" key="5">
    <source>
        <dbReference type="ARBA" id="ARBA00042916"/>
    </source>
</evidence>
<organism evidence="9 10">
    <name type="scientific">Cladophialophora chaetospira</name>
    <dbReference type="NCBI Taxonomy" id="386627"/>
    <lineage>
        <taxon>Eukaryota</taxon>
        <taxon>Fungi</taxon>
        <taxon>Dikarya</taxon>
        <taxon>Ascomycota</taxon>
        <taxon>Pezizomycotina</taxon>
        <taxon>Eurotiomycetes</taxon>
        <taxon>Chaetothyriomycetidae</taxon>
        <taxon>Chaetothyriales</taxon>
        <taxon>Herpotrichiellaceae</taxon>
        <taxon>Cladophialophora</taxon>
    </lineage>
</organism>
<dbReference type="EMBL" id="JAPDRK010000022">
    <property type="protein sequence ID" value="KAJ9603236.1"/>
    <property type="molecule type" value="Genomic_DNA"/>
</dbReference>
<feature type="region of interest" description="Disordered" evidence="7">
    <location>
        <begin position="19"/>
        <end position="193"/>
    </location>
</feature>
<dbReference type="PANTHER" id="PTHR11700">
    <property type="entry name" value="30S RIBOSOMAL PROTEIN S10 FAMILY MEMBER"/>
    <property type="match status" value="1"/>
</dbReference>
<dbReference type="Pfam" id="PF00338">
    <property type="entry name" value="Ribosomal_S10"/>
    <property type="match status" value="1"/>
</dbReference>
<dbReference type="FunFam" id="3.30.70.600:FF:000003">
    <property type="entry name" value="30S ribosomal protein S10"/>
    <property type="match status" value="1"/>
</dbReference>
<evidence type="ECO:0000256" key="2">
    <source>
        <dbReference type="ARBA" id="ARBA00022980"/>
    </source>
</evidence>
<feature type="compositionally biased region" description="Polar residues" evidence="7">
    <location>
        <begin position="31"/>
        <end position="46"/>
    </location>
</feature>
<keyword evidence="3" id="KW-0687">Ribonucleoprotein</keyword>
<evidence type="ECO:0000256" key="6">
    <source>
        <dbReference type="ARBA" id="ARBA00078476"/>
    </source>
</evidence>
<evidence type="ECO:0000256" key="3">
    <source>
        <dbReference type="ARBA" id="ARBA00023274"/>
    </source>
</evidence>
<dbReference type="Proteomes" id="UP001172673">
    <property type="component" value="Unassembled WGS sequence"/>
</dbReference>
<name>A0AA38WY00_9EURO</name>
<feature type="compositionally biased region" description="Polar residues" evidence="7">
    <location>
        <begin position="150"/>
        <end position="182"/>
    </location>
</feature>
<accession>A0AA38WY00</accession>
<keyword evidence="2 9" id="KW-0689">Ribosomal protein</keyword>
<keyword evidence="10" id="KW-1185">Reference proteome</keyword>
<feature type="compositionally biased region" description="Basic and acidic residues" evidence="7">
    <location>
        <begin position="83"/>
        <end position="100"/>
    </location>
</feature>
<dbReference type="InterPro" id="IPR036838">
    <property type="entry name" value="Ribosomal_uS10_dom_sf"/>
</dbReference>
<feature type="compositionally biased region" description="Basic and acidic residues" evidence="7">
    <location>
        <begin position="47"/>
        <end position="57"/>
    </location>
</feature>
<dbReference type="Gene3D" id="3.30.70.600">
    <property type="entry name" value="Ribosomal protein S10 domain"/>
    <property type="match status" value="1"/>
</dbReference>